<dbReference type="PANTHER" id="PTHR14624:SF0">
    <property type="entry name" value="POLYPRENOL REDUCTASE"/>
    <property type="match status" value="1"/>
</dbReference>
<feature type="transmembrane region" description="Helical" evidence="9">
    <location>
        <begin position="243"/>
        <end position="267"/>
    </location>
</feature>
<sequence length="300" mass="34371">MAFLIVCFWLVCGVAILLVGTLLRYASNLPQVIQDLLLYGKVRGQRKDVTAVRKIEIPKRFFIHFYAIGVLAQGVVLLIVGRSYFMGVAPPALYKGVLDYLSEPKIIRTNAVSATMVIALMFIQDARRLYECIYISVYSKGTINLLHYTLGILLYSTFGFAALAEAPKLELYQGDFLGDIITWNHAVGLVLFIWATWHHHTAHIIFANLRKTKTGAVQTLQHQIPSGDWFDYVSCPHYLAECIIYFSFITIVGYSNITMWSIVLFVWMNQYMAAMLCHDWYKKEFKKYPKERRAIIPFVA</sequence>
<protein>
    <recommendedName>
        <fullName evidence="7 9">Polyprenal reductase</fullName>
        <ecNumber evidence="2 9">1.3.1.94</ecNumber>
    </recommendedName>
</protein>
<dbReference type="PANTHER" id="PTHR14624">
    <property type="entry name" value="DFG10 PROTEIN"/>
    <property type="match status" value="1"/>
</dbReference>
<dbReference type="OrthoDB" id="5788137at2759"/>
<dbReference type="EC" id="1.3.1.94" evidence="2 9"/>
<gene>
    <name evidence="10" type="ORF">OFUS_LOCUS3837</name>
</gene>
<dbReference type="GO" id="GO:0005789">
    <property type="term" value="C:endoplasmic reticulum membrane"/>
    <property type="evidence" value="ECO:0007669"/>
    <property type="project" value="UniProtKB-SubCell"/>
</dbReference>
<feature type="transmembrane region" description="Helical" evidence="9">
    <location>
        <begin position="143"/>
        <end position="164"/>
    </location>
</feature>
<evidence type="ECO:0000313" key="11">
    <source>
        <dbReference type="Proteomes" id="UP000749559"/>
    </source>
</evidence>
<feature type="transmembrane region" description="Helical" evidence="9">
    <location>
        <begin position="106"/>
        <end position="123"/>
    </location>
</feature>
<comment type="subcellular location">
    <subcellularLocation>
        <location evidence="1">Endomembrane system</location>
        <topology evidence="1">Multi-pass membrane protein</topology>
    </subcellularLocation>
    <subcellularLocation>
        <location evidence="9">Endoplasmic reticulum membrane</location>
    </subcellularLocation>
</comment>
<dbReference type="PROSITE" id="PS50244">
    <property type="entry name" value="S5A_REDUCTASE"/>
    <property type="match status" value="1"/>
</dbReference>
<keyword evidence="4 9" id="KW-1133">Transmembrane helix</keyword>
<keyword evidence="9" id="KW-0256">Endoplasmic reticulum</keyword>
<dbReference type="GO" id="GO:0160198">
    <property type="term" value="F:polyprenal reductase activity"/>
    <property type="evidence" value="ECO:0007669"/>
    <property type="project" value="UniProtKB-EC"/>
</dbReference>
<evidence type="ECO:0000256" key="6">
    <source>
        <dbReference type="ARBA" id="ARBA00046320"/>
    </source>
</evidence>
<dbReference type="InterPro" id="IPR039698">
    <property type="entry name" value="Dfg10/SRD5A3"/>
</dbReference>
<proteinExistence type="inferred from homology"/>
<evidence type="ECO:0000256" key="7">
    <source>
        <dbReference type="ARBA" id="ARBA00047186"/>
    </source>
</evidence>
<keyword evidence="3 9" id="KW-0812">Transmembrane</keyword>
<evidence type="ECO:0000256" key="9">
    <source>
        <dbReference type="RuleBase" id="RU367081"/>
    </source>
</evidence>
<keyword evidence="9" id="KW-0521">NADP</keyword>
<dbReference type="GO" id="GO:0006488">
    <property type="term" value="P:dolichol-linked oligosaccharide biosynthetic process"/>
    <property type="evidence" value="ECO:0007669"/>
    <property type="project" value="UniProtKB-UniRule"/>
</dbReference>
<evidence type="ECO:0000256" key="3">
    <source>
        <dbReference type="ARBA" id="ARBA00022692"/>
    </source>
</evidence>
<dbReference type="GO" id="GO:0003865">
    <property type="term" value="F:3-oxo-5-alpha-steroid 4-dehydrogenase activity"/>
    <property type="evidence" value="ECO:0007669"/>
    <property type="project" value="TreeGrafter"/>
</dbReference>
<comment type="catalytic activity">
    <reaction evidence="8 9">
        <text>a di-trans,poly-cis-dolichal + NADP(+) = a di-trans,poly-cis-polyprenal + NADPH + H(+)</text>
        <dbReference type="Rhea" id="RHEA:80727"/>
        <dbReference type="Rhea" id="RHEA-COMP:19536"/>
        <dbReference type="Rhea" id="RHEA-COMP:19537"/>
        <dbReference type="ChEBI" id="CHEBI:15378"/>
        <dbReference type="ChEBI" id="CHEBI:57783"/>
        <dbReference type="ChEBI" id="CHEBI:58349"/>
        <dbReference type="ChEBI" id="CHEBI:231623"/>
        <dbReference type="ChEBI" id="CHEBI:231637"/>
        <dbReference type="EC" id="1.3.1.94"/>
    </reaction>
    <physiologicalReaction direction="right-to-left" evidence="8 9">
        <dbReference type="Rhea" id="RHEA:80729"/>
    </physiologicalReaction>
</comment>
<evidence type="ECO:0000256" key="5">
    <source>
        <dbReference type="ARBA" id="ARBA00023136"/>
    </source>
</evidence>
<comment type="caution">
    <text evidence="10">The sequence shown here is derived from an EMBL/GenBank/DDBJ whole genome shotgun (WGS) entry which is preliminary data.</text>
</comment>
<dbReference type="EMBL" id="CAIIXF020000002">
    <property type="protein sequence ID" value="CAH1776683.1"/>
    <property type="molecule type" value="Genomic_DNA"/>
</dbReference>
<dbReference type="Pfam" id="PF02544">
    <property type="entry name" value="Steroid_dh"/>
    <property type="match status" value="1"/>
</dbReference>
<keyword evidence="11" id="KW-1185">Reference proteome</keyword>
<evidence type="ECO:0000256" key="2">
    <source>
        <dbReference type="ARBA" id="ARBA00012522"/>
    </source>
</evidence>
<dbReference type="AlphaFoldDB" id="A0A8J1TFS2"/>
<dbReference type="GO" id="GO:0016095">
    <property type="term" value="P:polyprenol catabolic process"/>
    <property type="evidence" value="ECO:0007669"/>
    <property type="project" value="UniProtKB-UniRule"/>
</dbReference>
<evidence type="ECO:0000256" key="1">
    <source>
        <dbReference type="ARBA" id="ARBA00004127"/>
    </source>
</evidence>
<keyword evidence="5 9" id="KW-0472">Membrane</keyword>
<organism evidence="10 11">
    <name type="scientific">Owenia fusiformis</name>
    <name type="common">Polychaete worm</name>
    <dbReference type="NCBI Taxonomy" id="6347"/>
    <lineage>
        <taxon>Eukaryota</taxon>
        <taxon>Metazoa</taxon>
        <taxon>Spiralia</taxon>
        <taxon>Lophotrochozoa</taxon>
        <taxon>Annelida</taxon>
        <taxon>Polychaeta</taxon>
        <taxon>Sedentaria</taxon>
        <taxon>Canalipalpata</taxon>
        <taxon>Sabellida</taxon>
        <taxon>Oweniida</taxon>
        <taxon>Oweniidae</taxon>
        <taxon>Owenia</taxon>
    </lineage>
</organism>
<reference evidence="10" key="1">
    <citation type="submission" date="2022-03" db="EMBL/GenBank/DDBJ databases">
        <authorList>
            <person name="Martin C."/>
        </authorList>
    </citation>
    <scope>NUCLEOTIDE SEQUENCE</scope>
</reference>
<comment type="pathway">
    <text evidence="9">Protein modification; protein glycosylation.</text>
</comment>
<dbReference type="InterPro" id="IPR001104">
    <property type="entry name" value="3-oxo-5_a-steroid_4-DH_C"/>
</dbReference>
<dbReference type="GO" id="GO:0102389">
    <property type="term" value="F:polyprenol reductase activity"/>
    <property type="evidence" value="ECO:0007669"/>
    <property type="project" value="UniProtKB-UniRule"/>
</dbReference>
<feature type="transmembrane region" description="Helical" evidence="9">
    <location>
        <begin position="176"/>
        <end position="197"/>
    </location>
</feature>
<keyword evidence="9" id="KW-0560">Oxidoreductase</keyword>
<evidence type="ECO:0000256" key="4">
    <source>
        <dbReference type="ARBA" id="ARBA00022989"/>
    </source>
</evidence>
<comment type="function">
    <text evidence="9">Plays a key role in early steps of protein N-linked glycosylation by being involved in the conversion of polyprenol into dolichol. Acts as a polyprenal reductase that mediates the reduction of polyprenal into dolichal in a NADP-dependent mechanism. Dolichols are required for the synthesis of dolichol-linked monosaccharides and the oligosaccharide precursor used for N-glycosylation.</text>
</comment>
<evidence type="ECO:0000313" key="10">
    <source>
        <dbReference type="EMBL" id="CAH1776683.1"/>
    </source>
</evidence>
<comment type="similarity">
    <text evidence="6 9">Belongs to the steroid 5-alpha reductase family. Polyprenal reductase subfamily.</text>
</comment>
<name>A0A8J1TFS2_OWEFU</name>
<accession>A0A8J1TFS2</accession>
<feature type="transmembrane region" description="Helical" evidence="9">
    <location>
        <begin position="63"/>
        <end position="85"/>
    </location>
</feature>
<dbReference type="Proteomes" id="UP000749559">
    <property type="component" value="Unassembled WGS sequence"/>
</dbReference>
<evidence type="ECO:0000256" key="8">
    <source>
        <dbReference type="ARBA" id="ARBA00049427"/>
    </source>
</evidence>
<dbReference type="UniPathway" id="UPA00378"/>